<dbReference type="SUPFAM" id="SSF53098">
    <property type="entry name" value="Ribonuclease H-like"/>
    <property type="match status" value="1"/>
</dbReference>
<dbReference type="NCBIfam" id="TIGR00250">
    <property type="entry name" value="RNAse_H_YqgF"/>
    <property type="match status" value="1"/>
</dbReference>
<evidence type="ECO:0000256" key="4">
    <source>
        <dbReference type="ARBA" id="ARBA00022801"/>
    </source>
</evidence>
<protein>
    <recommendedName>
        <fullName evidence="5">Putative pre-16S rRNA nuclease</fullName>
        <ecNumber evidence="5">3.1.-.-</ecNumber>
    </recommendedName>
</protein>
<name>A0A1F5EYP4_9BACT</name>
<evidence type="ECO:0000256" key="1">
    <source>
        <dbReference type="ARBA" id="ARBA00022490"/>
    </source>
</evidence>
<dbReference type="Pfam" id="PF03652">
    <property type="entry name" value="RuvX"/>
    <property type="match status" value="1"/>
</dbReference>
<comment type="similarity">
    <text evidence="5">Belongs to the YqgF HJR family.</text>
</comment>
<dbReference type="PANTHER" id="PTHR33317">
    <property type="entry name" value="POLYNUCLEOTIDYL TRANSFERASE, RIBONUCLEASE H-LIKE SUPERFAMILY PROTEIN"/>
    <property type="match status" value="1"/>
</dbReference>
<dbReference type="Proteomes" id="UP000177187">
    <property type="component" value="Unassembled WGS sequence"/>
</dbReference>
<dbReference type="EMBL" id="MFAF01000119">
    <property type="protein sequence ID" value="OGD72485.1"/>
    <property type="molecule type" value="Genomic_DNA"/>
</dbReference>
<evidence type="ECO:0000313" key="8">
    <source>
        <dbReference type="Proteomes" id="UP000177187"/>
    </source>
</evidence>
<dbReference type="SMART" id="SM00732">
    <property type="entry name" value="YqgFc"/>
    <property type="match status" value="1"/>
</dbReference>
<comment type="caution">
    <text evidence="7">The sequence shown here is derived from an EMBL/GenBank/DDBJ whole genome shotgun (WGS) entry which is preliminary data.</text>
</comment>
<evidence type="ECO:0000259" key="6">
    <source>
        <dbReference type="SMART" id="SM00732"/>
    </source>
</evidence>
<evidence type="ECO:0000256" key="5">
    <source>
        <dbReference type="HAMAP-Rule" id="MF_00651"/>
    </source>
</evidence>
<comment type="function">
    <text evidence="5">Could be a nuclease involved in processing of the 5'-end of pre-16S rRNA.</text>
</comment>
<keyword evidence="2 5" id="KW-0690">Ribosome biogenesis</keyword>
<dbReference type="InterPro" id="IPR037027">
    <property type="entry name" value="YqgF/RNaseH-like_dom_sf"/>
</dbReference>
<dbReference type="GO" id="GO:0016788">
    <property type="term" value="F:hydrolase activity, acting on ester bonds"/>
    <property type="evidence" value="ECO:0007669"/>
    <property type="project" value="UniProtKB-UniRule"/>
</dbReference>
<dbReference type="STRING" id="1817816.A2Y64_04680"/>
<dbReference type="GO" id="GO:0005829">
    <property type="term" value="C:cytosol"/>
    <property type="evidence" value="ECO:0007669"/>
    <property type="project" value="TreeGrafter"/>
</dbReference>
<keyword evidence="4 5" id="KW-0378">Hydrolase</keyword>
<keyword evidence="3 5" id="KW-0540">Nuclease</keyword>
<dbReference type="InterPro" id="IPR006641">
    <property type="entry name" value="YqgF/RNaseH-like_dom"/>
</dbReference>
<dbReference type="CDD" id="cd16964">
    <property type="entry name" value="YqgF"/>
    <property type="match status" value="1"/>
</dbReference>
<dbReference type="InterPro" id="IPR005227">
    <property type="entry name" value="YqgF"/>
</dbReference>
<feature type="domain" description="YqgF/RNase H-like" evidence="6">
    <location>
        <begin position="1"/>
        <end position="101"/>
    </location>
</feature>
<keyword evidence="1 5" id="KW-0963">Cytoplasm</keyword>
<dbReference type="GO" id="GO:0004518">
    <property type="term" value="F:nuclease activity"/>
    <property type="evidence" value="ECO:0007669"/>
    <property type="project" value="UniProtKB-KW"/>
</dbReference>
<reference evidence="7 8" key="1">
    <citation type="journal article" date="2016" name="Nat. Commun.">
        <title>Thousands of microbial genomes shed light on interconnected biogeochemical processes in an aquifer system.</title>
        <authorList>
            <person name="Anantharaman K."/>
            <person name="Brown C.T."/>
            <person name="Hug L.A."/>
            <person name="Sharon I."/>
            <person name="Castelle C.J."/>
            <person name="Probst A.J."/>
            <person name="Thomas B.C."/>
            <person name="Singh A."/>
            <person name="Wilkins M.J."/>
            <person name="Karaoz U."/>
            <person name="Brodie E.L."/>
            <person name="Williams K.H."/>
            <person name="Hubbard S.S."/>
            <person name="Banfield J.F."/>
        </authorList>
    </citation>
    <scope>NUCLEOTIDE SEQUENCE [LARGE SCALE GENOMIC DNA]</scope>
</reference>
<proteinExistence type="inferred from homology"/>
<evidence type="ECO:0000256" key="2">
    <source>
        <dbReference type="ARBA" id="ARBA00022517"/>
    </source>
</evidence>
<accession>A0A1F5EYP4</accession>
<dbReference type="InterPro" id="IPR012337">
    <property type="entry name" value="RNaseH-like_sf"/>
</dbReference>
<dbReference type="AlphaFoldDB" id="A0A1F5EYP4"/>
<dbReference type="Gene3D" id="3.30.420.140">
    <property type="entry name" value="YqgF/RNase H-like domain"/>
    <property type="match status" value="1"/>
</dbReference>
<dbReference type="EC" id="3.1.-.-" evidence="5"/>
<dbReference type="PANTHER" id="PTHR33317:SF4">
    <property type="entry name" value="POLYNUCLEOTIDYL TRANSFERASE, RIBONUCLEASE H-LIKE SUPERFAMILY PROTEIN"/>
    <property type="match status" value="1"/>
</dbReference>
<dbReference type="GO" id="GO:0000967">
    <property type="term" value="P:rRNA 5'-end processing"/>
    <property type="evidence" value="ECO:0007669"/>
    <property type="project" value="UniProtKB-UniRule"/>
</dbReference>
<sequence>MRSLGIDFGGKRIGLALSDPEGKIARPLEVYERRSPLADVRRICLATVEEGADEVVLGLPLEEDGTRGASAAAVEDFLADLKSHLDLPIHLFDERYTTKAAQDALRDAGLDARSARGKVDAVAAALILQAFLDRRCATENDT</sequence>
<gene>
    <name evidence="7" type="ORF">A2Y64_04680</name>
</gene>
<evidence type="ECO:0000313" key="7">
    <source>
        <dbReference type="EMBL" id="OGD72485.1"/>
    </source>
</evidence>
<evidence type="ECO:0000256" key="3">
    <source>
        <dbReference type="ARBA" id="ARBA00022722"/>
    </source>
</evidence>
<organism evidence="7 8">
    <name type="scientific">Candidatus Coatesbacteria bacterium RBG_13_66_14</name>
    <dbReference type="NCBI Taxonomy" id="1817816"/>
    <lineage>
        <taxon>Bacteria</taxon>
        <taxon>Candidatus Coatesiibacteriota</taxon>
    </lineage>
</organism>
<dbReference type="HAMAP" id="MF_00651">
    <property type="entry name" value="Nuclease_YqgF"/>
    <property type="match status" value="1"/>
</dbReference>
<comment type="subcellular location">
    <subcellularLocation>
        <location evidence="5">Cytoplasm</location>
    </subcellularLocation>
</comment>